<keyword evidence="2" id="KW-1283">Bacterial microcompartment</keyword>
<dbReference type="InterPro" id="IPR044870">
    <property type="entry name" value="BMC_CP"/>
</dbReference>
<dbReference type="SMART" id="SM00877">
    <property type="entry name" value="BMC"/>
    <property type="match status" value="1"/>
</dbReference>
<evidence type="ECO:0000256" key="2">
    <source>
        <dbReference type="ARBA" id="ARBA00024446"/>
    </source>
</evidence>
<dbReference type="GO" id="GO:0031469">
    <property type="term" value="C:bacterial microcompartment"/>
    <property type="evidence" value="ECO:0007669"/>
    <property type="project" value="UniProtKB-SubCell"/>
</dbReference>
<evidence type="ECO:0000313" key="4">
    <source>
        <dbReference type="EMBL" id="PIW14834.1"/>
    </source>
</evidence>
<protein>
    <recommendedName>
        <fullName evidence="3">BMC circularly permuted domain-containing protein</fullName>
    </recommendedName>
</protein>
<dbReference type="CDD" id="cd07051">
    <property type="entry name" value="BMC_like_1_repeat1"/>
    <property type="match status" value="1"/>
</dbReference>
<feature type="domain" description="BMC circularly permuted" evidence="3">
    <location>
        <begin position="108"/>
        <end position="209"/>
    </location>
</feature>
<dbReference type="AlphaFoldDB" id="A0A2M7FZI4"/>
<name>A0A2M7FZI4_9BACT</name>
<organism evidence="4 5">
    <name type="scientific">bacterium (Candidatus Blackallbacteria) CG17_big_fil_post_rev_8_21_14_2_50_48_46</name>
    <dbReference type="NCBI Taxonomy" id="2014261"/>
    <lineage>
        <taxon>Bacteria</taxon>
        <taxon>Candidatus Blackallbacteria</taxon>
    </lineage>
</organism>
<proteinExistence type="predicted"/>
<dbReference type="Gene3D" id="3.30.70.1710">
    <property type="match status" value="2"/>
</dbReference>
<comment type="caution">
    <text evidence="4">The sequence shown here is derived from an EMBL/GenBank/DDBJ whole genome shotgun (WGS) entry which is preliminary data.</text>
</comment>
<gene>
    <name evidence="4" type="ORF">COW36_19480</name>
</gene>
<dbReference type="InterPro" id="IPR000249">
    <property type="entry name" value="BMC_dom"/>
</dbReference>
<dbReference type="CDD" id="cd07052">
    <property type="entry name" value="BMC_like_1_repeat2"/>
    <property type="match status" value="1"/>
</dbReference>
<sequence>MEKVQLRTYVFIDQMQAQFAAYSASVAQGYLPVQGQAALYVEIAPGMEINRLMDIALKSTNVTPAEQIVERRYGMLELHSDSQADVREAGAAILREIGATEKDRIKPKVVSHQIIRKVDPHQAMLINRYGRKGMMLLADQSLFILETYPAGYATIAANEAEKAADINIINIYAAGAFGRVYLCGEEKDIVVASEAALSALHDIDGRVEK</sequence>
<evidence type="ECO:0000259" key="3">
    <source>
        <dbReference type="PROSITE" id="PS51931"/>
    </source>
</evidence>
<feature type="domain" description="BMC circularly permuted" evidence="3">
    <location>
        <begin position="5"/>
        <end position="107"/>
    </location>
</feature>
<dbReference type="InterPro" id="IPR037233">
    <property type="entry name" value="CcmK-like_sf"/>
</dbReference>
<dbReference type="EMBL" id="PFFQ01000055">
    <property type="protein sequence ID" value="PIW14834.1"/>
    <property type="molecule type" value="Genomic_DNA"/>
</dbReference>
<evidence type="ECO:0000256" key="1">
    <source>
        <dbReference type="ARBA" id="ARBA00024322"/>
    </source>
</evidence>
<dbReference type="PROSITE" id="PS51931">
    <property type="entry name" value="BMC_CP"/>
    <property type="match status" value="2"/>
</dbReference>
<dbReference type="SUPFAM" id="SSF143414">
    <property type="entry name" value="CcmK-like"/>
    <property type="match status" value="1"/>
</dbReference>
<reference evidence="4 5" key="1">
    <citation type="submission" date="2017-09" db="EMBL/GenBank/DDBJ databases">
        <title>Depth-based differentiation of microbial function through sediment-hosted aquifers and enrichment of novel symbionts in the deep terrestrial subsurface.</title>
        <authorList>
            <person name="Probst A.J."/>
            <person name="Ladd B."/>
            <person name="Jarett J.K."/>
            <person name="Geller-Mcgrath D.E."/>
            <person name="Sieber C.M."/>
            <person name="Emerson J.B."/>
            <person name="Anantharaman K."/>
            <person name="Thomas B.C."/>
            <person name="Malmstrom R."/>
            <person name="Stieglmeier M."/>
            <person name="Klingl A."/>
            <person name="Woyke T."/>
            <person name="Ryan C.M."/>
            <person name="Banfield J.F."/>
        </authorList>
    </citation>
    <scope>NUCLEOTIDE SEQUENCE [LARGE SCALE GENOMIC DNA]</scope>
    <source>
        <strain evidence="4">CG17_big_fil_post_rev_8_21_14_2_50_48_46</strain>
    </source>
</reference>
<evidence type="ECO:0000313" key="5">
    <source>
        <dbReference type="Proteomes" id="UP000231019"/>
    </source>
</evidence>
<comment type="subcellular location">
    <subcellularLocation>
        <location evidence="1">Bacterial microcompartment</location>
    </subcellularLocation>
</comment>
<accession>A0A2M7FZI4</accession>
<dbReference type="Proteomes" id="UP000231019">
    <property type="component" value="Unassembled WGS sequence"/>
</dbReference>